<dbReference type="AlphaFoldDB" id="A0A821UX45"/>
<accession>A0A821UX45</accession>
<organism evidence="2 3">
    <name type="scientific">Rotaria socialis</name>
    <dbReference type="NCBI Taxonomy" id="392032"/>
    <lineage>
        <taxon>Eukaryota</taxon>
        <taxon>Metazoa</taxon>
        <taxon>Spiralia</taxon>
        <taxon>Gnathifera</taxon>
        <taxon>Rotifera</taxon>
        <taxon>Eurotatoria</taxon>
        <taxon>Bdelloidea</taxon>
        <taxon>Philodinida</taxon>
        <taxon>Philodinidae</taxon>
        <taxon>Rotaria</taxon>
    </lineage>
</organism>
<evidence type="ECO:0000256" key="1">
    <source>
        <dbReference type="SAM" id="MobiDB-lite"/>
    </source>
</evidence>
<keyword evidence="3" id="KW-1185">Reference proteome</keyword>
<dbReference type="EMBL" id="CAJOBP010075447">
    <property type="protein sequence ID" value="CAF4897057.1"/>
    <property type="molecule type" value="Genomic_DNA"/>
</dbReference>
<protein>
    <submittedName>
        <fullName evidence="2">Uncharacterized protein</fullName>
    </submittedName>
</protein>
<sequence>MNCGSSRREECSEECAGGNTEEEMEEYAEVFENIEEYRDDAKK</sequence>
<feature type="non-terminal residue" evidence="2">
    <location>
        <position position="1"/>
    </location>
</feature>
<feature type="region of interest" description="Disordered" evidence="1">
    <location>
        <begin position="1"/>
        <end position="24"/>
    </location>
</feature>
<comment type="caution">
    <text evidence="2">The sequence shown here is derived from an EMBL/GenBank/DDBJ whole genome shotgun (WGS) entry which is preliminary data.</text>
</comment>
<proteinExistence type="predicted"/>
<feature type="compositionally biased region" description="Basic and acidic residues" evidence="1">
    <location>
        <begin position="1"/>
        <end position="10"/>
    </location>
</feature>
<evidence type="ECO:0000313" key="2">
    <source>
        <dbReference type="EMBL" id="CAF4897057.1"/>
    </source>
</evidence>
<dbReference type="Proteomes" id="UP000663873">
    <property type="component" value="Unassembled WGS sequence"/>
</dbReference>
<evidence type="ECO:0000313" key="3">
    <source>
        <dbReference type="Proteomes" id="UP000663873"/>
    </source>
</evidence>
<reference evidence="2" key="1">
    <citation type="submission" date="2021-02" db="EMBL/GenBank/DDBJ databases">
        <authorList>
            <person name="Nowell W R."/>
        </authorList>
    </citation>
    <scope>NUCLEOTIDE SEQUENCE</scope>
</reference>
<gene>
    <name evidence="2" type="ORF">UJA718_LOCUS45340</name>
</gene>
<name>A0A821UX45_9BILA</name>